<dbReference type="SUPFAM" id="SSF54211">
    <property type="entry name" value="Ribosomal protein S5 domain 2-like"/>
    <property type="match status" value="1"/>
</dbReference>
<keyword evidence="2" id="KW-0732">Signal</keyword>
<organism evidence="4 5">
    <name type="scientific">Corynebacterium antarcticum</name>
    <dbReference type="NCBI Taxonomy" id="2800405"/>
    <lineage>
        <taxon>Bacteria</taxon>
        <taxon>Bacillati</taxon>
        <taxon>Actinomycetota</taxon>
        <taxon>Actinomycetes</taxon>
        <taxon>Mycobacteriales</taxon>
        <taxon>Corynebacteriaceae</taxon>
        <taxon>Corynebacterium</taxon>
    </lineage>
</organism>
<dbReference type="EC" id="3.4.21.53" evidence="1"/>
<dbReference type="InterPro" id="IPR036034">
    <property type="entry name" value="PDZ_sf"/>
</dbReference>
<dbReference type="EMBL" id="JAENIP010000003">
    <property type="protein sequence ID" value="MBK1843146.1"/>
    <property type="molecule type" value="Genomic_DNA"/>
</dbReference>
<keyword evidence="5" id="KW-1185">Reference proteome</keyword>
<gene>
    <name evidence="4" type="ORF">JIM95_00945</name>
</gene>
<evidence type="ECO:0000313" key="4">
    <source>
        <dbReference type="EMBL" id="MBK1843146.1"/>
    </source>
</evidence>
<comment type="caution">
    <text evidence="4">The sequence shown here is derived from an EMBL/GenBank/DDBJ whole genome shotgun (WGS) entry which is preliminary data.</text>
</comment>
<evidence type="ECO:0000256" key="1">
    <source>
        <dbReference type="PROSITE-ProRule" id="PRU01122"/>
    </source>
</evidence>
<dbReference type="Gene3D" id="3.30.230.10">
    <property type="match status" value="1"/>
</dbReference>
<feature type="active site" evidence="1">
    <location>
        <position position="246"/>
    </location>
</feature>
<accession>A0ABS1FI89</accession>
<sequence length="355" mass="37354">MNRRTSTVLAGALPVVALTYLAMADHIPGTGIDLTVPYAAEGPGPTFDTLGEYRGERVVDISGAELDETEGSLDMTTVEIRTGMTLAEAVRRWLSEDTLVPIDHFIRPGETLEEVSQRNEVLFSSSESAATIAAMTYLDKPLQVRVVGVAEDSAAEGELRDGDIIRSVDGTAVTLPIEVQETVRGKKPGDRIRLEVDREGGDRAVDVTLGSHPEQPDVPLLGVMMDATPADGITVNYNLEDIGGPSAGMMFSLAVVDKLSEGPLNGGRFVAGTGTISVTGDVGSIGGIVHKVRAARDAGAEVFLAPSANCAEAVSRDHGDMAVLKVDTLAEAIDQMAAYDARPGSALTCEDYLSN</sequence>
<feature type="chain" id="PRO_5045991326" description="endopeptidase La" evidence="2">
    <location>
        <begin position="25"/>
        <end position="355"/>
    </location>
</feature>
<dbReference type="Proteomes" id="UP000650005">
    <property type="component" value="Unassembled WGS sequence"/>
</dbReference>
<feature type="domain" description="Lon proteolytic" evidence="3">
    <location>
        <begin position="240"/>
        <end position="339"/>
    </location>
</feature>
<evidence type="ECO:0000256" key="2">
    <source>
        <dbReference type="SAM" id="SignalP"/>
    </source>
</evidence>
<dbReference type="SUPFAM" id="SSF50156">
    <property type="entry name" value="PDZ domain-like"/>
    <property type="match status" value="1"/>
</dbReference>
<dbReference type="Gene3D" id="2.30.42.10">
    <property type="match status" value="1"/>
</dbReference>
<keyword evidence="1" id="KW-0720">Serine protease</keyword>
<comment type="catalytic activity">
    <reaction evidence="1">
        <text>Hydrolysis of proteins in presence of ATP.</text>
        <dbReference type="EC" id="3.4.21.53"/>
    </reaction>
</comment>
<proteinExistence type="inferred from homology"/>
<dbReference type="Pfam" id="PF05362">
    <property type="entry name" value="Lon_C"/>
    <property type="match status" value="1"/>
</dbReference>
<feature type="active site" evidence="1">
    <location>
        <position position="291"/>
    </location>
</feature>
<dbReference type="PANTHER" id="PTHR10046">
    <property type="entry name" value="ATP DEPENDENT LON PROTEASE FAMILY MEMBER"/>
    <property type="match status" value="1"/>
</dbReference>
<feature type="signal peptide" evidence="2">
    <location>
        <begin position="1"/>
        <end position="24"/>
    </location>
</feature>
<evidence type="ECO:0000313" key="5">
    <source>
        <dbReference type="Proteomes" id="UP000650005"/>
    </source>
</evidence>
<keyword evidence="1" id="KW-0378">Hydrolase</keyword>
<dbReference type="InterPro" id="IPR027065">
    <property type="entry name" value="Lon_Prtase"/>
</dbReference>
<reference evidence="4" key="1">
    <citation type="submission" date="2021-01" db="EMBL/GenBank/DDBJ databases">
        <title>Characterization of Corynebacterium spp. from penguins.</title>
        <authorList>
            <person name="Svec P."/>
        </authorList>
    </citation>
    <scope>NUCLEOTIDE SEQUENCE</scope>
    <source>
        <strain evidence="4">CCM 8835</strain>
    </source>
</reference>
<protein>
    <recommendedName>
        <fullName evidence="1">endopeptidase La</fullName>
        <ecNumber evidence="1">3.4.21.53</ecNumber>
    </recommendedName>
</protein>
<dbReference type="PROSITE" id="PS51786">
    <property type="entry name" value="LON_PROTEOLYTIC"/>
    <property type="match status" value="1"/>
</dbReference>
<dbReference type="InterPro" id="IPR001478">
    <property type="entry name" value="PDZ"/>
</dbReference>
<dbReference type="InterPro" id="IPR014721">
    <property type="entry name" value="Ribsml_uS5_D2-typ_fold_subgr"/>
</dbReference>
<dbReference type="InterPro" id="IPR008269">
    <property type="entry name" value="Lon_proteolytic"/>
</dbReference>
<evidence type="ECO:0000259" key="3">
    <source>
        <dbReference type="PROSITE" id="PS51786"/>
    </source>
</evidence>
<dbReference type="RefSeq" id="WP_200256022.1">
    <property type="nucleotide sequence ID" value="NZ_JAENIP020000002.1"/>
</dbReference>
<keyword evidence="1" id="KW-0645">Protease</keyword>
<name>A0ABS1FI89_9CORY</name>
<dbReference type="Pfam" id="PF13180">
    <property type="entry name" value="PDZ_2"/>
    <property type="match status" value="1"/>
</dbReference>
<dbReference type="SMART" id="SM00228">
    <property type="entry name" value="PDZ"/>
    <property type="match status" value="1"/>
</dbReference>
<comment type="similarity">
    <text evidence="1">Belongs to the peptidase S16 family.</text>
</comment>
<dbReference type="InterPro" id="IPR020568">
    <property type="entry name" value="Ribosomal_Su5_D2-typ_SF"/>
</dbReference>